<evidence type="ECO:0000313" key="2">
    <source>
        <dbReference type="EMBL" id="PIO56616.1"/>
    </source>
</evidence>
<organism evidence="2 3">
    <name type="scientific">Teladorsagia circumcincta</name>
    <name type="common">Brown stomach worm</name>
    <name type="synonym">Ostertagia circumcincta</name>
    <dbReference type="NCBI Taxonomy" id="45464"/>
    <lineage>
        <taxon>Eukaryota</taxon>
        <taxon>Metazoa</taxon>
        <taxon>Ecdysozoa</taxon>
        <taxon>Nematoda</taxon>
        <taxon>Chromadorea</taxon>
        <taxon>Rhabditida</taxon>
        <taxon>Rhabditina</taxon>
        <taxon>Rhabditomorpha</taxon>
        <taxon>Strongyloidea</taxon>
        <taxon>Trichostrongylidae</taxon>
        <taxon>Teladorsagia</taxon>
    </lineage>
</organism>
<dbReference type="PROSITE" id="PS50021">
    <property type="entry name" value="CH"/>
    <property type="match status" value="1"/>
</dbReference>
<dbReference type="AlphaFoldDB" id="A0A2G9TF69"/>
<feature type="non-terminal residue" evidence="2">
    <location>
        <position position="1"/>
    </location>
</feature>
<accession>A0A2G9TF69</accession>
<dbReference type="Proteomes" id="UP000230423">
    <property type="component" value="Unassembled WGS sequence"/>
</dbReference>
<name>A0A2G9TF69_TELCI</name>
<proteinExistence type="predicted"/>
<gene>
    <name evidence="2" type="ORF">TELCIR_21984</name>
</gene>
<dbReference type="InterPro" id="IPR036872">
    <property type="entry name" value="CH_dom_sf"/>
</dbReference>
<feature type="non-terminal residue" evidence="2">
    <location>
        <position position="176"/>
    </location>
</feature>
<dbReference type="Gene3D" id="1.10.418.10">
    <property type="entry name" value="Calponin-like domain"/>
    <property type="match status" value="1"/>
</dbReference>
<dbReference type="PANTHER" id="PTHR11915">
    <property type="entry name" value="SPECTRIN/FILAMIN RELATED CYTOSKELETAL PROTEIN"/>
    <property type="match status" value="1"/>
</dbReference>
<dbReference type="Pfam" id="PF00307">
    <property type="entry name" value="CH"/>
    <property type="match status" value="1"/>
</dbReference>
<dbReference type="EMBL" id="KZ374123">
    <property type="protein sequence ID" value="PIO56616.1"/>
    <property type="molecule type" value="Genomic_DNA"/>
</dbReference>
<keyword evidence="3" id="KW-1185">Reference proteome</keyword>
<evidence type="ECO:0000259" key="1">
    <source>
        <dbReference type="PROSITE" id="PS50021"/>
    </source>
</evidence>
<protein>
    <recommendedName>
        <fullName evidence="1">Calponin-homology (CH) domain-containing protein</fullName>
    </recommendedName>
</protein>
<dbReference type="InterPro" id="IPR001715">
    <property type="entry name" value="CH_dom"/>
</dbReference>
<sequence length="176" mass="20606">VSDSSVSNRERLENAFAAAEREFGVDRLLDAQDVDTDHPDEKSIITYVSSLYNALPHLPELSKFISMQEQYIVEARAWMELVERATSLIDDETRFALSPTESLYKFEKYRDECMADCAREYNRLMEKHEILRRHLSGTDHFCVPRNLTEHALTEAWSNLTYLNDHRFTCLQQKIIQ</sequence>
<reference evidence="2 3" key="1">
    <citation type="submission" date="2015-09" db="EMBL/GenBank/DDBJ databases">
        <title>Draft genome of the parasitic nematode Teladorsagia circumcincta isolate WARC Sus (inbred).</title>
        <authorList>
            <person name="Mitreva M."/>
        </authorList>
    </citation>
    <scope>NUCLEOTIDE SEQUENCE [LARGE SCALE GENOMIC DNA]</scope>
    <source>
        <strain evidence="2 3">S</strain>
    </source>
</reference>
<dbReference type="OrthoDB" id="5822797at2759"/>
<evidence type="ECO:0000313" key="3">
    <source>
        <dbReference type="Proteomes" id="UP000230423"/>
    </source>
</evidence>
<dbReference type="SUPFAM" id="SSF46966">
    <property type="entry name" value="Spectrin repeat"/>
    <property type="match status" value="1"/>
</dbReference>
<feature type="domain" description="Calponin-homology (CH)" evidence="1">
    <location>
        <begin position="1"/>
        <end position="56"/>
    </location>
</feature>
<dbReference type="SUPFAM" id="SSF47576">
    <property type="entry name" value="Calponin-homology domain, CH-domain"/>
    <property type="match status" value="1"/>
</dbReference>